<dbReference type="Pfam" id="PF01042">
    <property type="entry name" value="Ribonuc_L-PSP"/>
    <property type="match status" value="1"/>
</dbReference>
<comment type="similarity">
    <text evidence="1">Belongs to the RutC family.</text>
</comment>
<comment type="caution">
    <text evidence="2">The sequence shown here is derived from an EMBL/GenBank/DDBJ whole genome shotgun (WGS) entry which is preliminary data.</text>
</comment>
<dbReference type="AlphaFoldDB" id="A0A7C3LT46"/>
<dbReference type="Gene3D" id="3.30.1330.40">
    <property type="entry name" value="RutC-like"/>
    <property type="match status" value="1"/>
</dbReference>
<dbReference type="GO" id="GO:0005829">
    <property type="term" value="C:cytosol"/>
    <property type="evidence" value="ECO:0007669"/>
    <property type="project" value="TreeGrafter"/>
</dbReference>
<accession>A0A7C3LT46</accession>
<sequence length="139" mass="15102">MPLSALFWEARLKRDSVSGRIPLPVGPYSVFRESDGWFFISGQIGLDPLSGELVSGGVGEETSQILSNISNILRESGLEWDNCLKVTIYLADMGDFQVVNEIYGKAFSAPYPARSTVGVKALPKGARVEVEVIARKPGI</sequence>
<proteinExistence type="inferred from homology"/>
<dbReference type="FunFam" id="3.30.1330.40:FF:000001">
    <property type="entry name" value="L-PSP family endoribonuclease"/>
    <property type="match status" value="1"/>
</dbReference>
<dbReference type="InterPro" id="IPR035959">
    <property type="entry name" value="RutC-like_sf"/>
</dbReference>
<dbReference type="GO" id="GO:0019239">
    <property type="term" value="F:deaminase activity"/>
    <property type="evidence" value="ECO:0007669"/>
    <property type="project" value="TreeGrafter"/>
</dbReference>
<protein>
    <submittedName>
        <fullName evidence="2">RidA family protein</fullName>
    </submittedName>
</protein>
<gene>
    <name evidence="2" type="ORF">ENX03_07205</name>
</gene>
<dbReference type="SUPFAM" id="SSF55298">
    <property type="entry name" value="YjgF-like"/>
    <property type="match status" value="1"/>
</dbReference>
<evidence type="ECO:0000256" key="1">
    <source>
        <dbReference type="ARBA" id="ARBA00010552"/>
    </source>
</evidence>
<dbReference type="InterPro" id="IPR006175">
    <property type="entry name" value="YjgF/YER057c/UK114"/>
</dbReference>
<organism evidence="2">
    <name type="scientific">Leptospirillum ferriphilum</name>
    <dbReference type="NCBI Taxonomy" id="178606"/>
    <lineage>
        <taxon>Bacteria</taxon>
        <taxon>Pseudomonadati</taxon>
        <taxon>Nitrospirota</taxon>
        <taxon>Nitrospiria</taxon>
        <taxon>Nitrospirales</taxon>
        <taxon>Nitrospiraceae</taxon>
        <taxon>Leptospirillum</taxon>
    </lineage>
</organism>
<evidence type="ECO:0000313" key="2">
    <source>
        <dbReference type="EMBL" id="HFT93706.1"/>
    </source>
</evidence>
<dbReference type="PANTHER" id="PTHR11803:SF39">
    <property type="entry name" value="2-IMINOBUTANOATE_2-IMINOPROPANOATE DEAMINASE"/>
    <property type="match status" value="1"/>
</dbReference>
<reference evidence="2" key="1">
    <citation type="journal article" date="2020" name="mSystems">
        <title>Genome- and Community-Level Interaction Insights into Carbon Utilization and Element Cycling Functions of Hydrothermarchaeota in Hydrothermal Sediment.</title>
        <authorList>
            <person name="Zhou Z."/>
            <person name="Liu Y."/>
            <person name="Xu W."/>
            <person name="Pan J."/>
            <person name="Luo Z.H."/>
            <person name="Li M."/>
        </authorList>
    </citation>
    <scope>NUCLEOTIDE SEQUENCE [LARGE SCALE GENOMIC DNA]</scope>
    <source>
        <strain evidence="2">SpSt-902</strain>
    </source>
</reference>
<dbReference type="NCBIfam" id="TIGR00004">
    <property type="entry name" value="Rid family detoxifying hydrolase"/>
    <property type="match status" value="1"/>
</dbReference>
<dbReference type="EMBL" id="DTMM01000148">
    <property type="protein sequence ID" value="HFT93706.1"/>
    <property type="molecule type" value="Genomic_DNA"/>
</dbReference>
<dbReference type="PANTHER" id="PTHR11803">
    <property type="entry name" value="2-IMINOBUTANOATE/2-IMINOPROPANOATE DEAMINASE RIDA"/>
    <property type="match status" value="1"/>
</dbReference>
<dbReference type="InterPro" id="IPR006056">
    <property type="entry name" value="RidA"/>
</dbReference>
<dbReference type="CDD" id="cd00448">
    <property type="entry name" value="YjgF_YER057c_UK114_family"/>
    <property type="match status" value="1"/>
</dbReference>
<name>A0A7C3LT46_9BACT</name>